<dbReference type="RefSeq" id="WP_187966112.1">
    <property type="nucleotide sequence ID" value="NZ_JACVDC010000042.1"/>
</dbReference>
<dbReference type="EMBL" id="JACVDC010000042">
    <property type="protein sequence ID" value="MBC9796971.1"/>
    <property type="molecule type" value="Genomic_DNA"/>
</dbReference>
<evidence type="ECO:0000313" key="2">
    <source>
        <dbReference type="Proteomes" id="UP000653730"/>
    </source>
</evidence>
<keyword evidence="2" id="KW-1185">Reference proteome</keyword>
<comment type="caution">
    <text evidence="1">The sequence shown here is derived from an EMBL/GenBank/DDBJ whole genome shotgun (WGS) entry which is preliminary data.</text>
</comment>
<dbReference type="Gene3D" id="3.30.2020.40">
    <property type="entry name" value="Uncharacterised protein PF10387, DUF2442"/>
    <property type="match status" value="1"/>
</dbReference>
<dbReference type="AlphaFoldDB" id="A0A926JTM0"/>
<dbReference type="Proteomes" id="UP000653730">
    <property type="component" value="Unassembled WGS sequence"/>
</dbReference>
<accession>A0A926JTM0</accession>
<evidence type="ECO:0000313" key="1">
    <source>
        <dbReference type="EMBL" id="MBC9796971.1"/>
    </source>
</evidence>
<sequence>METRVAKVEFKENKLFFLLEDGREVGCPLEWFPKLWKATDEQRNKYRILPYGIGVHWEDLDEDISTEGMFKYSPPLKTL</sequence>
<name>A0A926JTM0_9FLAO</name>
<dbReference type="InterPro" id="IPR018841">
    <property type="entry name" value="DUF2442"/>
</dbReference>
<reference evidence="1 2" key="1">
    <citation type="submission" date="2020-09" db="EMBL/GenBank/DDBJ databases">
        <title>Sinomicrobium weinanense sp. nov., a halophilic bacteria isolated from saline-alkali soil.</title>
        <authorList>
            <person name="Wu P."/>
            <person name="Ren H."/>
            <person name="Mei Y."/>
            <person name="Liang Y."/>
            <person name="Chen Z."/>
        </authorList>
    </citation>
    <scope>NUCLEOTIDE SEQUENCE [LARGE SCALE GENOMIC DNA]</scope>
    <source>
        <strain evidence="1 2">FJxs</strain>
    </source>
</reference>
<proteinExistence type="predicted"/>
<organism evidence="1 2">
    <name type="scientific">Sinomicrobium weinanense</name>
    <dbReference type="NCBI Taxonomy" id="2842200"/>
    <lineage>
        <taxon>Bacteria</taxon>
        <taxon>Pseudomonadati</taxon>
        <taxon>Bacteroidota</taxon>
        <taxon>Flavobacteriia</taxon>
        <taxon>Flavobacteriales</taxon>
        <taxon>Flavobacteriaceae</taxon>
        <taxon>Sinomicrobium</taxon>
    </lineage>
</organism>
<protein>
    <submittedName>
        <fullName evidence="1">DUF2442 domain-containing protein</fullName>
    </submittedName>
</protein>
<dbReference type="Pfam" id="PF10387">
    <property type="entry name" value="DUF2442"/>
    <property type="match status" value="1"/>
</dbReference>
<gene>
    <name evidence="1" type="ORF">IBL28_13415</name>
</gene>